<accession>A0A855X834</accession>
<protein>
    <submittedName>
        <fullName evidence="1">Uncharacterized protein</fullName>
    </submittedName>
</protein>
<dbReference type="AlphaFoldDB" id="A0A855X834"/>
<organism evidence="1 2">
    <name type="scientific">candidate division GN15 bacterium</name>
    <dbReference type="NCBI Taxonomy" id="2072418"/>
    <lineage>
        <taxon>Bacteria</taxon>
        <taxon>candidate division GN15</taxon>
    </lineage>
</organism>
<reference evidence="1 2" key="1">
    <citation type="journal article" date="2018" name="ISME J.">
        <title>A methanotrophic archaeon couples anaerobic oxidation of methane to Fe(III) reduction.</title>
        <authorList>
            <person name="Cai C."/>
            <person name="Leu A.O."/>
            <person name="Xie G.J."/>
            <person name="Guo J."/>
            <person name="Feng Y."/>
            <person name="Zhao J.X."/>
            <person name="Tyson G.W."/>
            <person name="Yuan Z."/>
            <person name="Hu S."/>
        </authorList>
    </citation>
    <scope>NUCLEOTIDE SEQUENCE [LARGE SCALE GENOMIC DNA]</scope>
    <source>
        <strain evidence="1">FeB_12</strain>
    </source>
</reference>
<evidence type="ECO:0000313" key="1">
    <source>
        <dbReference type="EMBL" id="PWB73138.1"/>
    </source>
</evidence>
<comment type="caution">
    <text evidence="1">The sequence shown here is derived from an EMBL/GenBank/DDBJ whole genome shotgun (WGS) entry which is preliminary data.</text>
</comment>
<evidence type="ECO:0000313" key="2">
    <source>
        <dbReference type="Proteomes" id="UP000250918"/>
    </source>
</evidence>
<proteinExistence type="predicted"/>
<dbReference type="Proteomes" id="UP000250918">
    <property type="component" value="Unassembled WGS sequence"/>
</dbReference>
<dbReference type="EMBL" id="PQAP01000063">
    <property type="protein sequence ID" value="PWB73138.1"/>
    <property type="molecule type" value="Genomic_DNA"/>
</dbReference>
<gene>
    <name evidence="1" type="ORF">C3F09_05515</name>
</gene>
<sequence length="352" mass="38331">MFKKTSVATLFVLVVILALVMGCSSDKTTETPTQESNPVQMVDVGAIVEAVAPPLFTTPAASPSVIDSAWNGGNHPLLGNVFGSRDPQTLYANINDFKRSHEILTSTMRVDQNGNVILGQYVDSHIAEIPSGQQMIHFTAVATALNGPTAIPAEAQAVIGTEVDVDYLVSVTVEEMPGSVIRIAMTLNDSVQTIFQWDEGTSGADDQTRLVYANLDPRDSSFTFKGVGYCQHPVSDQWPNGDRFCWAYNITADANANFSYRMSYFSNGTPGMTFLHSFLGGGNKDTEFALKYRIFSPADTAVCDSFMNREQVFGPNYSEGVGLITDYATYLADELMFPYSAVPQAMIANPWQ</sequence>
<dbReference type="PROSITE" id="PS51257">
    <property type="entry name" value="PROKAR_LIPOPROTEIN"/>
    <property type="match status" value="1"/>
</dbReference>
<name>A0A855X834_9BACT</name>